<dbReference type="GO" id="GO:0005886">
    <property type="term" value="C:plasma membrane"/>
    <property type="evidence" value="ECO:0007669"/>
    <property type="project" value="UniProtKB-SubCell"/>
</dbReference>
<name>A0AB39VGN6_9FUSO</name>
<dbReference type="NCBIfam" id="TIGR00739">
    <property type="entry name" value="yajC"/>
    <property type="match status" value="1"/>
</dbReference>
<dbReference type="KEGG" id="lrug:AB8B22_09950"/>
<comment type="subcellular location">
    <subcellularLocation>
        <location evidence="1">Cell membrane</location>
        <topology evidence="1">Single-pass membrane protein</topology>
    </subcellularLocation>
</comment>
<evidence type="ECO:0000256" key="5">
    <source>
        <dbReference type="ARBA" id="ARBA00022692"/>
    </source>
</evidence>
<keyword evidence="9 10" id="KW-0472">Membrane</keyword>
<dbReference type="GO" id="GO:0015031">
    <property type="term" value="P:protein transport"/>
    <property type="evidence" value="ECO:0007669"/>
    <property type="project" value="UniProtKB-KW"/>
</dbReference>
<dbReference type="EMBL" id="CP165644">
    <property type="protein sequence ID" value="XDU66695.1"/>
    <property type="molecule type" value="Genomic_DNA"/>
</dbReference>
<dbReference type="InterPro" id="IPR003849">
    <property type="entry name" value="Preprotein_translocase_YajC"/>
</dbReference>
<dbReference type="PANTHER" id="PTHR33909:SF1">
    <property type="entry name" value="SEC TRANSLOCON ACCESSORY COMPLEX SUBUNIT YAJC"/>
    <property type="match status" value="1"/>
</dbReference>
<evidence type="ECO:0000256" key="3">
    <source>
        <dbReference type="ARBA" id="ARBA00022448"/>
    </source>
</evidence>
<evidence type="ECO:0000256" key="6">
    <source>
        <dbReference type="ARBA" id="ARBA00022927"/>
    </source>
</evidence>
<evidence type="ECO:0000256" key="9">
    <source>
        <dbReference type="ARBA" id="ARBA00023136"/>
    </source>
</evidence>
<gene>
    <name evidence="11" type="primary">yajC</name>
    <name evidence="11" type="ORF">AB8B22_09950</name>
</gene>
<evidence type="ECO:0000256" key="4">
    <source>
        <dbReference type="ARBA" id="ARBA00022475"/>
    </source>
</evidence>
<evidence type="ECO:0000256" key="2">
    <source>
        <dbReference type="ARBA" id="ARBA00006742"/>
    </source>
</evidence>
<reference evidence="11" key="1">
    <citation type="submission" date="2024-07" db="EMBL/GenBank/DDBJ databases">
        <authorList>
            <person name="Li X.-J."/>
            <person name="Wang X."/>
        </authorList>
    </citation>
    <scope>NUCLEOTIDE SEQUENCE</scope>
    <source>
        <strain evidence="11">HSP-334</strain>
    </source>
</reference>
<evidence type="ECO:0000313" key="11">
    <source>
        <dbReference type="EMBL" id="XDU66695.1"/>
    </source>
</evidence>
<dbReference type="AlphaFoldDB" id="A0AB39VGN6"/>
<keyword evidence="5 10" id="KW-0812">Transmembrane</keyword>
<comment type="similarity">
    <text evidence="2">Belongs to the YajC family.</text>
</comment>
<evidence type="ECO:0000256" key="8">
    <source>
        <dbReference type="ARBA" id="ARBA00023010"/>
    </source>
</evidence>
<organism evidence="11">
    <name type="scientific">Leptotrichia rugosa</name>
    <dbReference type="NCBI Taxonomy" id="3239302"/>
    <lineage>
        <taxon>Bacteria</taxon>
        <taxon>Fusobacteriati</taxon>
        <taxon>Fusobacteriota</taxon>
        <taxon>Fusobacteriia</taxon>
        <taxon>Fusobacteriales</taxon>
        <taxon>Leptotrichiaceae</taxon>
        <taxon>Leptotrichia</taxon>
    </lineage>
</organism>
<keyword evidence="4" id="KW-1003">Cell membrane</keyword>
<dbReference type="PANTHER" id="PTHR33909">
    <property type="entry name" value="SEC TRANSLOCON ACCESSORY COMPLEX SUBUNIT YAJC"/>
    <property type="match status" value="1"/>
</dbReference>
<evidence type="ECO:0000256" key="10">
    <source>
        <dbReference type="SAM" id="Phobius"/>
    </source>
</evidence>
<dbReference type="RefSeq" id="WP_369710991.1">
    <property type="nucleotide sequence ID" value="NZ_CP165644.1"/>
</dbReference>
<keyword evidence="7 10" id="KW-1133">Transmembrane helix</keyword>
<keyword evidence="8" id="KW-0811">Translocation</keyword>
<sequence length="86" mass="9587">MKNATVIIFYVILMVTIFLPAYLANKKRKQQQKEMIDNFKVGDKVVTSGGILGTITNVLSETLEIKVDKNAKITVLKTSISSVEKK</sequence>
<proteinExistence type="inferred from homology"/>
<accession>A0AB39VGN6</accession>
<keyword evidence="6" id="KW-0653">Protein transport</keyword>
<protein>
    <submittedName>
        <fullName evidence="11">Preprotein translocase subunit YajC</fullName>
    </submittedName>
</protein>
<evidence type="ECO:0000256" key="1">
    <source>
        <dbReference type="ARBA" id="ARBA00004162"/>
    </source>
</evidence>
<dbReference type="Pfam" id="PF02699">
    <property type="entry name" value="YajC"/>
    <property type="match status" value="1"/>
</dbReference>
<evidence type="ECO:0000256" key="7">
    <source>
        <dbReference type="ARBA" id="ARBA00022989"/>
    </source>
</evidence>
<keyword evidence="3" id="KW-0813">Transport</keyword>
<feature type="transmembrane region" description="Helical" evidence="10">
    <location>
        <begin position="6"/>
        <end position="25"/>
    </location>
</feature>
<dbReference type="SMART" id="SM01323">
    <property type="entry name" value="YajC"/>
    <property type="match status" value="1"/>
</dbReference>